<dbReference type="InterPro" id="IPR011041">
    <property type="entry name" value="Quinoprot_gluc/sorb_DH_b-prop"/>
</dbReference>
<dbReference type="AlphaFoldDB" id="A0A934QM83"/>
<evidence type="ECO:0000256" key="1">
    <source>
        <dbReference type="SAM" id="SignalP"/>
    </source>
</evidence>
<reference evidence="3" key="1">
    <citation type="submission" date="2020-12" db="EMBL/GenBank/DDBJ databases">
        <title>Prauserella sp. ASG 168, a novel actinomycete isolated from cave rock.</title>
        <authorList>
            <person name="Suriyachadkun C."/>
        </authorList>
    </citation>
    <scope>NUCLEOTIDE SEQUENCE</scope>
    <source>
        <strain evidence="3">ASG 168</strain>
    </source>
</reference>
<keyword evidence="1" id="KW-0732">Signal</keyword>
<dbReference type="SUPFAM" id="SSF50952">
    <property type="entry name" value="Soluble quinoprotein glucose dehydrogenase"/>
    <property type="match status" value="1"/>
</dbReference>
<evidence type="ECO:0000259" key="2">
    <source>
        <dbReference type="Pfam" id="PF07995"/>
    </source>
</evidence>
<dbReference type="EMBL" id="JAENJH010000001">
    <property type="protein sequence ID" value="MBK1782780.1"/>
    <property type="molecule type" value="Genomic_DNA"/>
</dbReference>
<dbReference type="Gene3D" id="2.120.10.30">
    <property type="entry name" value="TolB, C-terminal domain"/>
    <property type="match status" value="1"/>
</dbReference>
<dbReference type="InterPro" id="IPR013320">
    <property type="entry name" value="ConA-like_dom_sf"/>
</dbReference>
<accession>A0A934QM83</accession>
<evidence type="ECO:0000313" key="4">
    <source>
        <dbReference type="Proteomes" id="UP000635245"/>
    </source>
</evidence>
<dbReference type="InterPro" id="IPR011042">
    <property type="entry name" value="6-blade_b-propeller_TolB-like"/>
</dbReference>
<dbReference type="Gene3D" id="2.60.120.560">
    <property type="entry name" value="Exo-inulinase, domain 1"/>
    <property type="match status" value="1"/>
</dbReference>
<feature type="chain" id="PRO_5037863661" evidence="1">
    <location>
        <begin position="29"/>
        <end position="686"/>
    </location>
</feature>
<keyword evidence="4" id="KW-1185">Reference proteome</keyword>
<feature type="domain" description="Glucose/Sorbosone dehydrogenase" evidence="2">
    <location>
        <begin position="131"/>
        <end position="416"/>
    </location>
</feature>
<organism evidence="3 4">
    <name type="scientific">Prauserella cavernicola</name>
    <dbReference type="NCBI Taxonomy" id="2800127"/>
    <lineage>
        <taxon>Bacteria</taxon>
        <taxon>Bacillati</taxon>
        <taxon>Actinomycetota</taxon>
        <taxon>Actinomycetes</taxon>
        <taxon>Pseudonocardiales</taxon>
        <taxon>Pseudonocardiaceae</taxon>
        <taxon>Prauserella</taxon>
    </lineage>
</organism>
<dbReference type="Pfam" id="PF07995">
    <property type="entry name" value="GSDH"/>
    <property type="match status" value="1"/>
</dbReference>
<gene>
    <name evidence="3" type="ORF">JHE00_00480</name>
</gene>
<protein>
    <submittedName>
        <fullName evidence="3">PQQ-dependent sugar dehydrogenase</fullName>
    </submittedName>
</protein>
<dbReference type="InterPro" id="IPR012938">
    <property type="entry name" value="Glc/Sorbosone_DH"/>
</dbReference>
<dbReference type="PANTHER" id="PTHR19328">
    <property type="entry name" value="HEDGEHOG-INTERACTING PROTEIN"/>
    <property type="match status" value="1"/>
</dbReference>
<dbReference type="PANTHER" id="PTHR19328:SF75">
    <property type="entry name" value="ALDOSE SUGAR DEHYDROGENASE YLII"/>
    <property type="match status" value="1"/>
</dbReference>
<comment type="caution">
    <text evidence="3">The sequence shown here is derived from an EMBL/GenBank/DDBJ whole genome shotgun (WGS) entry which is preliminary data.</text>
</comment>
<feature type="signal peptide" evidence="1">
    <location>
        <begin position="1"/>
        <end position="28"/>
    </location>
</feature>
<sequence length="686" mass="75325">MSKPRWSLVATVALTATLLTGTQAAAQADDPILDPIPEDPVTSGLGLTVEEVAQFPKSETTPEATDPRIIRHARINHLGELPDGSGRKYVPDLNGNLYFLGGEGNGDEPEVYLDVKAQFPDFFSGKGMGQGFGFVTFDPEFESNGVFYTVHTEAGAALEKETTYPEQPGTQFHGIVTQWTADDPAADEFSGSSREMLRFGFAQQIHGIQQIDFNSTAAPGDEDYGLLYVAVGDGGLGVSSTEPQELNTPHGKILRIDPDGTDGPNGQYGVPDVNPFVGQDGALGEIFAYGMRDPHRFSWDPQSPHRMYLGHIGQRAIESIYEVQEGDNLGWSEREGTFRFKRDDGCYLYALPEDDDQYDYVYPVAQYDHNPPPDWDCGDVGRAVSGGFVYRGEIPELQGKYLFADLVDGRVFFTESGEMQRGQDPATISTLMIYDEDGNRVSMPELAGDDRVDLRFGRDADGELYLLSKANGKLWKVTGAKNFADCTTTGTSVNGATGKGSWAPVTPEKWRFPGREVVLAEAGDERPGPRRPYEYAVLSKGKEYGSVRLDVKVRLDTPVEETNRDVVLVFGHRSDTEFYYAHLSTDNSIYAHNGIFKVDNGDRERLDDQWNETLSRGAAPAITDAEWHDVRVTHCASTGEIAVYVDGEPEPVMTAVDSTFTSGRVGFGSFDNVGRLKDLHVTGTRS</sequence>
<evidence type="ECO:0000313" key="3">
    <source>
        <dbReference type="EMBL" id="MBK1782780.1"/>
    </source>
</evidence>
<proteinExistence type="predicted"/>
<name>A0A934QM83_9PSEU</name>
<dbReference type="Proteomes" id="UP000635245">
    <property type="component" value="Unassembled WGS sequence"/>
</dbReference>
<dbReference type="SUPFAM" id="SSF49899">
    <property type="entry name" value="Concanavalin A-like lectins/glucanases"/>
    <property type="match status" value="1"/>
</dbReference>